<feature type="chain" id="PRO_5045859826" evidence="1">
    <location>
        <begin position="20"/>
        <end position="361"/>
    </location>
</feature>
<keyword evidence="1" id="KW-0732">Signal</keyword>
<evidence type="ECO:0000256" key="1">
    <source>
        <dbReference type="SAM" id="SignalP"/>
    </source>
</evidence>
<dbReference type="PANTHER" id="PTHR43377">
    <property type="entry name" value="BILIVERDIN REDUCTASE A"/>
    <property type="match status" value="1"/>
</dbReference>
<evidence type="ECO:0000259" key="2">
    <source>
        <dbReference type="Pfam" id="PF01408"/>
    </source>
</evidence>
<feature type="domain" description="Gfo/Idh/MocA-like oxidoreductase N-terminal" evidence="2">
    <location>
        <begin position="33"/>
        <end position="145"/>
    </location>
</feature>
<feature type="domain" description="GFO/IDH/MocA-like oxidoreductase" evidence="3">
    <location>
        <begin position="155"/>
        <end position="282"/>
    </location>
</feature>
<evidence type="ECO:0000313" key="5">
    <source>
        <dbReference type="Proteomes" id="UP001325680"/>
    </source>
</evidence>
<dbReference type="InterPro" id="IPR051450">
    <property type="entry name" value="Gfo/Idh/MocA_Oxidoreductases"/>
</dbReference>
<dbReference type="Gene3D" id="3.30.360.10">
    <property type="entry name" value="Dihydrodipicolinate Reductase, domain 2"/>
    <property type="match status" value="1"/>
</dbReference>
<dbReference type="RefSeq" id="WP_114789168.1">
    <property type="nucleotide sequence ID" value="NZ_CP139960.1"/>
</dbReference>
<dbReference type="Gene3D" id="3.40.50.720">
    <property type="entry name" value="NAD(P)-binding Rossmann-like Domain"/>
    <property type="match status" value="1"/>
</dbReference>
<dbReference type="SUPFAM" id="SSF51735">
    <property type="entry name" value="NAD(P)-binding Rossmann-fold domains"/>
    <property type="match status" value="1"/>
</dbReference>
<accession>A0ABZ0W9D9</accession>
<dbReference type="InterPro" id="IPR000683">
    <property type="entry name" value="Gfo/Idh/MocA-like_OxRdtase_N"/>
</dbReference>
<sequence>MKTIYLILICLACTLGVNAQDKRPLAIALAGLSHDHVNLIMDHYKKKEINLVGIAEPNKELVNKFKKSAGIPDSLFYDDLKVLLQRKRPEVVMAFNAISEHIDVVRVCAPLKIDVMVEKPLATSVKHAEEIAMLAKKYNTKVLTNYETTWYGTNQEIYRRVKEGRIGDVVKMVAHDGHEGPEEIGCSRFFLDWLTDPVKNGAGALNDFGCYGANLFTWLMNNQMPVSVFAVTHQIKPAIYPKVDDDATIILEYPNATGIIEASWNWPYSIKDWEVFGKTGYLQAVNNKALRTKTNKTGYEINEVTSPQAPYQSYLAYVTALLRKEIAAADDLSSLTNNIIVVKILAAAKESARTGKKVLMK</sequence>
<dbReference type="Pfam" id="PF01408">
    <property type="entry name" value="GFO_IDH_MocA"/>
    <property type="match status" value="1"/>
</dbReference>
<organism evidence="4 5">
    <name type="scientific">Niabella yanshanensis</name>
    <dbReference type="NCBI Taxonomy" id="577386"/>
    <lineage>
        <taxon>Bacteria</taxon>
        <taxon>Pseudomonadati</taxon>
        <taxon>Bacteroidota</taxon>
        <taxon>Chitinophagia</taxon>
        <taxon>Chitinophagales</taxon>
        <taxon>Chitinophagaceae</taxon>
        <taxon>Niabella</taxon>
    </lineage>
</organism>
<reference evidence="4 5" key="1">
    <citation type="submission" date="2023-12" db="EMBL/GenBank/DDBJ databases">
        <title>Genome sequencing and assembly of bacterial species from a model synthetic community.</title>
        <authorList>
            <person name="Hogle S.L."/>
        </authorList>
    </citation>
    <scope>NUCLEOTIDE SEQUENCE [LARGE SCALE GENOMIC DNA]</scope>
    <source>
        <strain evidence="4 5">HAMBI_3031</strain>
    </source>
</reference>
<dbReference type="EMBL" id="CP139960">
    <property type="protein sequence ID" value="WQD39751.1"/>
    <property type="molecule type" value="Genomic_DNA"/>
</dbReference>
<gene>
    <name evidence="4" type="ORF">U0035_06275</name>
</gene>
<dbReference type="PANTHER" id="PTHR43377:SF1">
    <property type="entry name" value="BILIVERDIN REDUCTASE A"/>
    <property type="match status" value="1"/>
</dbReference>
<evidence type="ECO:0000313" key="4">
    <source>
        <dbReference type="EMBL" id="WQD39751.1"/>
    </source>
</evidence>
<proteinExistence type="predicted"/>
<keyword evidence="5" id="KW-1185">Reference proteome</keyword>
<dbReference type="Pfam" id="PF22725">
    <property type="entry name" value="GFO_IDH_MocA_C3"/>
    <property type="match status" value="1"/>
</dbReference>
<dbReference type="InterPro" id="IPR036291">
    <property type="entry name" value="NAD(P)-bd_dom_sf"/>
</dbReference>
<feature type="signal peptide" evidence="1">
    <location>
        <begin position="1"/>
        <end position="19"/>
    </location>
</feature>
<name>A0ABZ0W9D9_9BACT</name>
<evidence type="ECO:0000259" key="3">
    <source>
        <dbReference type="Pfam" id="PF22725"/>
    </source>
</evidence>
<dbReference type="Proteomes" id="UP001325680">
    <property type="component" value="Chromosome"/>
</dbReference>
<dbReference type="InterPro" id="IPR055170">
    <property type="entry name" value="GFO_IDH_MocA-like_dom"/>
</dbReference>
<protein>
    <submittedName>
        <fullName evidence="4">Gfo/Idh/MocA family oxidoreductase</fullName>
    </submittedName>
</protein>
<dbReference type="SUPFAM" id="SSF55347">
    <property type="entry name" value="Glyceraldehyde-3-phosphate dehydrogenase-like, C-terminal domain"/>
    <property type="match status" value="1"/>
</dbReference>